<sequence length="106" mass="11364">MLRFLISGLMLAWAACATAEVLSAPETGAAQAKLTLPTRGTSMAEVQRRYGEPASRSAAGGTAPKQPLINRWNYDGFSVFFEKDRVIDAVVPGAPPPVAHRDRLVP</sequence>
<keyword evidence="3" id="KW-1185">Reference proteome</keyword>
<comment type="caution">
    <text evidence="2">The sequence shown here is derived from an EMBL/GenBank/DDBJ whole genome shotgun (WGS) entry which is preliminary data.</text>
</comment>
<reference evidence="2 3" key="1">
    <citation type="submission" date="2023-09" db="EMBL/GenBank/DDBJ databases">
        <authorList>
            <person name="Rey-Velasco X."/>
        </authorList>
    </citation>
    <scope>NUCLEOTIDE SEQUENCE [LARGE SCALE GENOMIC DNA]</scope>
    <source>
        <strain evidence="2 3">W345</strain>
    </source>
</reference>
<dbReference type="RefSeq" id="WP_311365015.1">
    <property type="nucleotide sequence ID" value="NZ_JAVRIC010000012.1"/>
</dbReference>
<evidence type="ECO:0000256" key="1">
    <source>
        <dbReference type="SAM" id="SignalP"/>
    </source>
</evidence>
<evidence type="ECO:0000313" key="2">
    <source>
        <dbReference type="EMBL" id="MDT0497622.1"/>
    </source>
</evidence>
<accession>A0ABU2WKN5</accession>
<name>A0ABU2WKN5_9GAMM</name>
<proteinExistence type="predicted"/>
<dbReference type="EMBL" id="JAVRIC010000012">
    <property type="protein sequence ID" value="MDT0497622.1"/>
    <property type="molecule type" value="Genomic_DNA"/>
</dbReference>
<evidence type="ECO:0008006" key="4">
    <source>
        <dbReference type="Google" id="ProtNLM"/>
    </source>
</evidence>
<feature type="chain" id="PRO_5046589640" description="Lipoprotein" evidence="1">
    <location>
        <begin position="20"/>
        <end position="106"/>
    </location>
</feature>
<protein>
    <recommendedName>
        <fullName evidence="4">Lipoprotein</fullName>
    </recommendedName>
</protein>
<organism evidence="2 3">
    <name type="scientific">Banduia mediterranea</name>
    <dbReference type="NCBI Taxonomy" id="3075609"/>
    <lineage>
        <taxon>Bacteria</taxon>
        <taxon>Pseudomonadati</taxon>
        <taxon>Pseudomonadota</taxon>
        <taxon>Gammaproteobacteria</taxon>
        <taxon>Nevskiales</taxon>
        <taxon>Algiphilaceae</taxon>
        <taxon>Banduia</taxon>
    </lineage>
</organism>
<evidence type="ECO:0000313" key="3">
    <source>
        <dbReference type="Proteomes" id="UP001254608"/>
    </source>
</evidence>
<feature type="signal peptide" evidence="1">
    <location>
        <begin position="1"/>
        <end position="19"/>
    </location>
</feature>
<keyword evidence="1" id="KW-0732">Signal</keyword>
<dbReference type="Proteomes" id="UP001254608">
    <property type="component" value="Unassembled WGS sequence"/>
</dbReference>
<dbReference type="PROSITE" id="PS51257">
    <property type="entry name" value="PROKAR_LIPOPROTEIN"/>
    <property type="match status" value="1"/>
</dbReference>
<gene>
    <name evidence="2" type="ORF">RM530_09640</name>
</gene>